<evidence type="ECO:0008006" key="5">
    <source>
        <dbReference type="Google" id="ProtNLM"/>
    </source>
</evidence>
<keyword evidence="4" id="KW-1185">Reference proteome</keyword>
<keyword evidence="1" id="KW-0175">Coiled coil</keyword>
<gene>
    <name evidence="3" type="ORF">PRZ48_000962</name>
</gene>
<sequence>MPNRLPPMLRTTAPLGSGFLALRFRVRDFSPNSHPASPEKEPNSPTSTMNGGASVLDASPPTNGQPGPNGNFLTPVQHNARRVSNDHYHTSSRNRDSSPHVNGTSQNAPPSPLSPSSDNSQWSSAVGYAATSGKSGRVIEKLMSENDRLKRELKEQIIKGDELQRSMQTFQPQINALKAENENLSHARDVDQTLLSRRDRQIKDLKEDLTLERKKRENLDARLSGLQSERDDAVMDKEREVKACKDREALASRQAEILEQSFKQFKADTETRVLNVQKEIAQLEGERDRDRHTLAKMDVVSGQIRQETERREKIQETMLAKWAELQEAWNQEMNQLKDETNTENEKTRKLSTEMDQVVKQMRYVMSLKHNTNLDESS</sequence>
<feature type="compositionally biased region" description="Basic and acidic residues" evidence="2">
    <location>
        <begin position="83"/>
        <end position="98"/>
    </location>
</feature>
<accession>A0ABR0F082</accession>
<feature type="compositionally biased region" description="Basic and acidic residues" evidence="2">
    <location>
        <begin position="335"/>
        <end position="352"/>
    </location>
</feature>
<feature type="compositionally biased region" description="Low complexity" evidence="2">
    <location>
        <begin position="60"/>
        <end position="71"/>
    </location>
</feature>
<name>A0ABR0F082_ZASCE</name>
<dbReference type="Proteomes" id="UP001305779">
    <property type="component" value="Unassembled WGS sequence"/>
</dbReference>
<evidence type="ECO:0000313" key="4">
    <source>
        <dbReference type="Proteomes" id="UP001305779"/>
    </source>
</evidence>
<evidence type="ECO:0000256" key="1">
    <source>
        <dbReference type="SAM" id="Coils"/>
    </source>
</evidence>
<organism evidence="3 4">
    <name type="scientific">Zasmidium cellare</name>
    <name type="common">Wine cellar mold</name>
    <name type="synonym">Racodium cellare</name>
    <dbReference type="NCBI Taxonomy" id="395010"/>
    <lineage>
        <taxon>Eukaryota</taxon>
        <taxon>Fungi</taxon>
        <taxon>Dikarya</taxon>
        <taxon>Ascomycota</taxon>
        <taxon>Pezizomycotina</taxon>
        <taxon>Dothideomycetes</taxon>
        <taxon>Dothideomycetidae</taxon>
        <taxon>Mycosphaerellales</taxon>
        <taxon>Mycosphaerellaceae</taxon>
        <taxon>Zasmidium</taxon>
    </lineage>
</organism>
<feature type="compositionally biased region" description="Low complexity" evidence="2">
    <location>
        <begin position="114"/>
        <end position="125"/>
    </location>
</feature>
<feature type="region of interest" description="Disordered" evidence="2">
    <location>
        <begin position="334"/>
        <end position="353"/>
    </location>
</feature>
<dbReference type="EMBL" id="JAXOVC010000001">
    <property type="protein sequence ID" value="KAK4507227.1"/>
    <property type="molecule type" value="Genomic_DNA"/>
</dbReference>
<feature type="coiled-coil region" evidence="1">
    <location>
        <begin position="202"/>
        <end position="229"/>
    </location>
</feature>
<proteinExistence type="predicted"/>
<evidence type="ECO:0000313" key="3">
    <source>
        <dbReference type="EMBL" id="KAK4507227.1"/>
    </source>
</evidence>
<evidence type="ECO:0000256" key="2">
    <source>
        <dbReference type="SAM" id="MobiDB-lite"/>
    </source>
</evidence>
<reference evidence="3 4" key="1">
    <citation type="journal article" date="2023" name="G3 (Bethesda)">
        <title>A chromosome-level genome assembly of Zasmidium syzygii isolated from banana leaves.</title>
        <authorList>
            <person name="van Westerhoven A.C."/>
            <person name="Mehrabi R."/>
            <person name="Talebi R."/>
            <person name="Steentjes M.B.F."/>
            <person name="Corcolon B."/>
            <person name="Chong P.A."/>
            <person name="Kema G.H.J."/>
            <person name="Seidl M.F."/>
        </authorList>
    </citation>
    <scope>NUCLEOTIDE SEQUENCE [LARGE SCALE GENOMIC DNA]</scope>
    <source>
        <strain evidence="3 4">P124</strain>
    </source>
</reference>
<feature type="region of interest" description="Disordered" evidence="2">
    <location>
        <begin position="29"/>
        <end position="133"/>
    </location>
</feature>
<feature type="coiled-coil region" evidence="1">
    <location>
        <begin position="139"/>
        <end position="166"/>
    </location>
</feature>
<comment type="caution">
    <text evidence="3">The sequence shown here is derived from an EMBL/GenBank/DDBJ whole genome shotgun (WGS) entry which is preliminary data.</text>
</comment>
<protein>
    <recommendedName>
        <fullName evidence="5">SWI5-dependent HO expression protein 3</fullName>
    </recommendedName>
</protein>